<dbReference type="Gene3D" id="2.60.40.730">
    <property type="entry name" value="SOR catalytic domain"/>
    <property type="match status" value="1"/>
</dbReference>
<feature type="binding site" evidence="12">
    <location>
        <position position="69"/>
    </location>
    <ligand>
        <name>Fe cation</name>
        <dbReference type="ChEBI" id="CHEBI:24875"/>
        <label>2</label>
        <note>catalytic</note>
    </ligand>
</feature>
<feature type="binding site" evidence="12">
    <location>
        <position position="30"/>
    </location>
    <ligand>
        <name>Fe cation</name>
        <dbReference type="ChEBI" id="CHEBI:24875"/>
        <label>1</label>
    </ligand>
</feature>
<dbReference type="GO" id="GO:0019430">
    <property type="term" value="P:removal of superoxide radicals"/>
    <property type="evidence" value="ECO:0007669"/>
    <property type="project" value="InterPro"/>
</dbReference>
<feature type="binding site" evidence="12">
    <location>
        <position position="49"/>
    </location>
    <ligand>
        <name>Fe cation</name>
        <dbReference type="ChEBI" id="CHEBI:24875"/>
        <label>2</label>
        <note>catalytic</note>
    </ligand>
</feature>
<proteinExistence type="inferred from homology"/>
<dbReference type="NCBIfam" id="TIGR00320">
    <property type="entry name" value="dfx_rbo"/>
    <property type="match status" value="1"/>
</dbReference>
<feature type="binding site" evidence="12">
    <location>
        <position position="117"/>
    </location>
    <ligand>
        <name>Fe cation</name>
        <dbReference type="ChEBI" id="CHEBI:24875"/>
        <label>1</label>
    </ligand>
</feature>
<comment type="cofactor">
    <cofactor evidence="1">
        <name>Cu(2+)</name>
        <dbReference type="ChEBI" id="CHEBI:29036"/>
    </cofactor>
</comment>
<feature type="domain" description="Desulfoferrodoxin ferrous iron-binding" evidence="13">
    <location>
        <begin position="42"/>
        <end position="125"/>
    </location>
</feature>
<evidence type="ECO:0000256" key="12">
    <source>
        <dbReference type="PIRSR" id="PIRSR604793-1"/>
    </source>
</evidence>
<name>A0A4S2DP53_9CLOT</name>
<evidence type="ECO:0000256" key="2">
    <source>
        <dbReference type="ARBA" id="ARBA00005941"/>
    </source>
</evidence>
<dbReference type="PANTHER" id="PTHR36541:SF1">
    <property type="entry name" value="SUPEROXIDE REDUCTASE-RELATED"/>
    <property type="match status" value="1"/>
</dbReference>
<dbReference type="EMBL" id="SRYR01000001">
    <property type="protein sequence ID" value="TGY44187.1"/>
    <property type="molecule type" value="Genomic_DNA"/>
</dbReference>
<evidence type="ECO:0000256" key="4">
    <source>
        <dbReference type="ARBA" id="ARBA00014839"/>
    </source>
</evidence>
<comment type="cofactor">
    <cofactor evidence="12">
        <name>Fe(3+)</name>
        <dbReference type="ChEBI" id="CHEBI:29034"/>
    </cofactor>
    <text evidence="12">Binds 1 Fe(3+) ion per subunit. The iron ion 1 is coordinated via 4 cysteine residues.</text>
</comment>
<dbReference type="Proteomes" id="UP000306888">
    <property type="component" value="Unassembled WGS sequence"/>
</dbReference>
<dbReference type="SUPFAM" id="SSF49367">
    <property type="entry name" value="Superoxide reductase-like"/>
    <property type="match status" value="1"/>
</dbReference>
<keyword evidence="8 12" id="KW-0408">Iron</keyword>
<evidence type="ECO:0000256" key="7">
    <source>
        <dbReference type="ARBA" id="ARBA00022982"/>
    </source>
</evidence>
<dbReference type="PANTHER" id="PTHR36541">
    <property type="entry name" value="SUPEROXIDE REDUCTASE-RELATED"/>
    <property type="match status" value="1"/>
</dbReference>
<comment type="cofactor">
    <cofactor evidence="12">
        <name>Fe(2+)</name>
        <dbReference type="ChEBI" id="CHEBI:29033"/>
    </cofactor>
    <text evidence="12">Binds 1 Fe(2+) ion per subunit. The iron ion 2 is coordinated via four histidines and one cysteine residue.</text>
</comment>
<dbReference type="RefSeq" id="WP_136005209.1">
    <property type="nucleotide sequence ID" value="NZ_SRYR01000001.1"/>
</dbReference>
<reference evidence="15 16" key="1">
    <citation type="submission" date="2019-04" db="EMBL/GenBank/DDBJ databases">
        <title>Microbes associate with the intestines of laboratory mice.</title>
        <authorList>
            <person name="Navarre W."/>
            <person name="Wong E."/>
            <person name="Huang K."/>
            <person name="Tropini C."/>
            <person name="Ng K."/>
            <person name="Yu B."/>
        </authorList>
    </citation>
    <scope>NUCLEOTIDE SEQUENCE [LARGE SCALE GENOMIC DNA]</scope>
    <source>
        <strain evidence="15 16">NM50_B9-20</strain>
    </source>
</reference>
<dbReference type="GO" id="GO:0005506">
    <property type="term" value="F:iron ion binding"/>
    <property type="evidence" value="ECO:0007669"/>
    <property type="project" value="InterPro"/>
</dbReference>
<organism evidence="15 16">
    <name type="scientific">Clostridium sartagoforme</name>
    <dbReference type="NCBI Taxonomy" id="84031"/>
    <lineage>
        <taxon>Bacteria</taxon>
        <taxon>Bacillati</taxon>
        <taxon>Bacillota</taxon>
        <taxon>Clostridia</taxon>
        <taxon>Eubacteriales</taxon>
        <taxon>Clostridiaceae</taxon>
        <taxon>Clostridium</taxon>
    </lineage>
</organism>
<dbReference type="Gene3D" id="2.20.28.100">
    <property type="entry name" value="Desulphoferrodoxin, N-terminal domain"/>
    <property type="match status" value="1"/>
</dbReference>
<accession>A0A4S2DP53</accession>
<evidence type="ECO:0000256" key="10">
    <source>
        <dbReference type="ARBA" id="ARBA00031398"/>
    </source>
</evidence>
<feature type="domain" description="Desulfoferrodoxin N-terminal" evidence="14">
    <location>
        <begin position="4"/>
        <end position="37"/>
    </location>
</feature>
<dbReference type="InterPro" id="IPR036073">
    <property type="entry name" value="Desulfoferrodoxin_Fe-bd_dom_sf"/>
</dbReference>
<dbReference type="InterPro" id="IPR004793">
    <property type="entry name" value="Desulfoferrodoxin_rbo"/>
</dbReference>
<evidence type="ECO:0000313" key="16">
    <source>
        <dbReference type="Proteomes" id="UP000306888"/>
    </source>
</evidence>
<evidence type="ECO:0000256" key="3">
    <source>
        <dbReference type="ARBA" id="ARBA00012679"/>
    </source>
</evidence>
<dbReference type="InterPro" id="IPR051233">
    <property type="entry name" value="Desulfoferrodoxin_SOR"/>
</dbReference>
<comment type="similarity">
    <text evidence="2">Belongs to the desulfoferrodoxin family.</text>
</comment>
<sequence>MVKNLQVYKCGVCGNIVEILNVGGGQLVCCGKPMNLLEENTVDAAVEKHIPVAEVKDGEVHVKVGEVEHPMLAEHFIQWVEVITKNGQVLRQNLNAGEKPVAVFKVDGEVDRVREYCNLHGLWSTK</sequence>
<evidence type="ECO:0000313" key="15">
    <source>
        <dbReference type="EMBL" id="TGY44187.1"/>
    </source>
</evidence>
<evidence type="ECO:0000256" key="11">
    <source>
        <dbReference type="ARBA" id="ARBA00047448"/>
    </source>
</evidence>
<dbReference type="CDD" id="cd00974">
    <property type="entry name" value="DSRD"/>
    <property type="match status" value="1"/>
</dbReference>
<comment type="caution">
    <text evidence="15">The sequence shown here is derived from an EMBL/GenBank/DDBJ whole genome shotgun (WGS) entry which is preliminary data.</text>
</comment>
<keyword evidence="16" id="KW-1185">Reference proteome</keyword>
<dbReference type="OrthoDB" id="9814936at2"/>
<keyword evidence="5" id="KW-0813">Transport</keyword>
<dbReference type="SUPFAM" id="SSF57802">
    <property type="entry name" value="Rubredoxin-like"/>
    <property type="match status" value="1"/>
</dbReference>
<dbReference type="NCBIfam" id="TIGR00332">
    <property type="entry name" value="neela_ferrous"/>
    <property type="match status" value="1"/>
</dbReference>
<dbReference type="Pfam" id="PF01880">
    <property type="entry name" value="Desulfoferrodox"/>
    <property type="match status" value="1"/>
</dbReference>
<evidence type="ECO:0000256" key="9">
    <source>
        <dbReference type="ARBA" id="ARBA00024690"/>
    </source>
</evidence>
<dbReference type="EC" id="1.15.1.2" evidence="3"/>
<dbReference type="AlphaFoldDB" id="A0A4S2DP53"/>
<dbReference type="InterPro" id="IPR002742">
    <property type="entry name" value="Desulfoferrodoxin_Fe-bd_dom"/>
</dbReference>
<feature type="binding site" evidence="12">
    <location>
        <position position="120"/>
    </location>
    <ligand>
        <name>Fe cation</name>
        <dbReference type="ChEBI" id="CHEBI:24875"/>
        <label>1</label>
    </ligand>
</feature>
<feature type="binding site" evidence="12">
    <location>
        <position position="13"/>
    </location>
    <ligand>
        <name>Fe cation</name>
        <dbReference type="ChEBI" id="CHEBI:24875"/>
        <label>1</label>
    </ligand>
</feature>
<dbReference type="GO" id="GO:0050605">
    <property type="term" value="F:superoxide reductase activity"/>
    <property type="evidence" value="ECO:0007669"/>
    <property type="project" value="UniProtKB-EC"/>
</dbReference>
<dbReference type="Pfam" id="PF06397">
    <property type="entry name" value="Desulfoferrod_N"/>
    <property type="match status" value="1"/>
</dbReference>
<evidence type="ECO:0000256" key="6">
    <source>
        <dbReference type="ARBA" id="ARBA00022723"/>
    </source>
</evidence>
<comment type="function">
    <text evidence="9">Catalyzes the one-electron reduction of superoxide anion radical to hydrogen peroxide at a nonheme ferrous iron center. Plays a fundamental role in case of oxidative stress via its superoxide detoxification activity.</text>
</comment>
<evidence type="ECO:0000256" key="5">
    <source>
        <dbReference type="ARBA" id="ARBA00022448"/>
    </source>
</evidence>
<gene>
    <name evidence="15" type="ORF">E5347_05050</name>
</gene>
<dbReference type="InterPro" id="IPR004462">
    <property type="entry name" value="Desulfoferrodoxin_N"/>
</dbReference>
<keyword evidence="6 12" id="KW-0479">Metal-binding</keyword>
<keyword evidence="7" id="KW-0249">Electron transport</keyword>
<evidence type="ECO:0000256" key="1">
    <source>
        <dbReference type="ARBA" id="ARBA00001973"/>
    </source>
</evidence>
<feature type="binding site" evidence="12">
    <location>
        <position position="10"/>
    </location>
    <ligand>
        <name>Fe cation</name>
        <dbReference type="ChEBI" id="CHEBI:24875"/>
        <label>1</label>
    </ligand>
</feature>
<feature type="binding site" evidence="12">
    <location>
        <position position="75"/>
    </location>
    <ligand>
        <name>Fe cation</name>
        <dbReference type="ChEBI" id="CHEBI:24875"/>
        <label>2</label>
        <note>catalytic</note>
    </ligand>
</feature>
<protein>
    <recommendedName>
        <fullName evidence="4">Desulfoferrodoxin</fullName>
        <ecNumber evidence="3">1.15.1.2</ecNumber>
    </recommendedName>
    <alternativeName>
        <fullName evidence="10">Superoxide reductase</fullName>
    </alternativeName>
</protein>
<comment type="catalytic activity">
    <reaction evidence="11">
        <text>reduced [rubredoxin] + superoxide + 2 H(+) = oxidized [rubredoxin] + H2O2</text>
        <dbReference type="Rhea" id="RHEA:21324"/>
        <dbReference type="Rhea" id="RHEA-COMP:10302"/>
        <dbReference type="Rhea" id="RHEA-COMP:10303"/>
        <dbReference type="ChEBI" id="CHEBI:15378"/>
        <dbReference type="ChEBI" id="CHEBI:16240"/>
        <dbReference type="ChEBI" id="CHEBI:18421"/>
        <dbReference type="ChEBI" id="CHEBI:29033"/>
        <dbReference type="ChEBI" id="CHEBI:29034"/>
        <dbReference type="EC" id="1.15.1.2"/>
    </reaction>
</comment>
<dbReference type="NCBIfam" id="TIGR00319">
    <property type="entry name" value="desulf_FeS4"/>
    <property type="match status" value="1"/>
</dbReference>
<evidence type="ECO:0000259" key="14">
    <source>
        <dbReference type="Pfam" id="PF06397"/>
    </source>
</evidence>
<feature type="binding site" evidence="12">
    <location>
        <position position="29"/>
    </location>
    <ligand>
        <name>Fe cation</name>
        <dbReference type="ChEBI" id="CHEBI:24875"/>
        <label>1</label>
    </ligand>
</feature>
<evidence type="ECO:0000256" key="8">
    <source>
        <dbReference type="ARBA" id="ARBA00023004"/>
    </source>
</evidence>
<evidence type="ECO:0000259" key="13">
    <source>
        <dbReference type="Pfam" id="PF01880"/>
    </source>
</evidence>
<dbReference type="InterPro" id="IPR038094">
    <property type="entry name" value="Desulfoferrodoxin_N_sf"/>
</dbReference>